<feature type="transmembrane region" description="Helical" evidence="7">
    <location>
        <begin position="194"/>
        <end position="219"/>
    </location>
</feature>
<evidence type="ECO:0000256" key="6">
    <source>
        <dbReference type="ARBA" id="ARBA00023136"/>
    </source>
</evidence>
<keyword evidence="4" id="KW-0378">Hydrolase</keyword>
<evidence type="ECO:0000313" key="10">
    <source>
        <dbReference type="EMBL" id="CAE8590340.1"/>
    </source>
</evidence>
<keyword evidence="8" id="KW-0732">Signal</keyword>
<dbReference type="PANTHER" id="PTHR43731:SF14">
    <property type="entry name" value="PRESENILIN-ASSOCIATED RHOMBOID-LIKE PROTEIN, MITOCHONDRIAL"/>
    <property type="match status" value="1"/>
</dbReference>
<dbReference type="SUPFAM" id="SSF144091">
    <property type="entry name" value="Rhomboid-like"/>
    <property type="match status" value="1"/>
</dbReference>
<dbReference type="OMA" id="ASWESWE"/>
<keyword evidence="3 7" id="KW-0812">Transmembrane</keyword>
<sequence length="313" mass="34114">HPQGQQPSTGWLSSVLRLSPVVVVLAAAVASNPGTSEEGFRQFLRDRRTFSLAQRLAESLGLVEVRVWNFHVAAVGFEGSQAFLGAFDRWFEVPDSLPSWPPEALASWESWEPEYDVDMLIVGFLLLALLGQLCPGLAARHFVASWPNLCRGRLWCLPVSLQFHEHFGHLLANACFLRSVGPATHELLGRRRFALLYFAGGSFATASSLLLSPVLLAAFRWRRKECLPAVECVGASGALFACLGYLARSDSSLSLRWLGCDWNLLVLAVVQMVLSASAGAVGRSALGAGWQQDAVAHCLGVIIGWAALEYRLL</sequence>
<gene>
    <name evidence="10" type="ORF">PGLA1383_LOCUS9064</name>
</gene>
<evidence type="ECO:0000256" key="3">
    <source>
        <dbReference type="ARBA" id="ARBA00022692"/>
    </source>
</evidence>
<feature type="domain" description="Peptidase S54 rhomboid" evidence="9">
    <location>
        <begin position="152"/>
        <end position="307"/>
    </location>
</feature>
<evidence type="ECO:0000313" key="11">
    <source>
        <dbReference type="Proteomes" id="UP000654075"/>
    </source>
</evidence>
<reference evidence="10" key="1">
    <citation type="submission" date="2021-02" db="EMBL/GenBank/DDBJ databases">
        <authorList>
            <person name="Dougan E. K."/>
            <person name="Rhodes N."/>
            <person name="Thang M."/>
            <person name="Chan C."/>
        </authorList>
    </citation>
    <scope>NUCLEOTIDE SEQUENCE</scope>
</reference>
<feature type="signal peptide" evidence="8">
    <location>
        <begin position="1"/>
        <end position="26"/>
    </location>
</feature>
<protein>
    <recommendedName>
        <fullName evidence="9">Peptidase S54 rhomboid domain-containing protein</fullName>
    </recommendedName>
</protein>
<accession>A0A813DUY0</accession>
<dbReference type="EMBL" id="CAJNNV010004218">
    <property type="protein sequence ID" value="CAE8590340.1"/>
    <property type="molecule type" value="Genomic_DNA"/>
</dbReference>
<evidence type="ECO:0000256" key="2">
    <source>
        <dbReference type="ARBA" id="ARBA00009045"/>
    </source>
</evidence>
<comment type="caution">
    <text evidence="10">The sequence shown here is derived from an EMBL/GenBank/DDBJ whole genome shotgun (WGS) entry which is preliminary data.</text>
</comment>
<dbReference type="InterPro" id="IPR050925">
    <property type="entry name" value="Rhomboid_protease_S54"/>
</dbReference>
<dbReference type="Pfam" id="PF01694">
    <property type="entry name" value="Rhomboid"/>
    <property type="match status" value="1"/>
</dbReference>
<dbReference type="InterPro" id="IPR035952">
    <property type="entry name" value="Rhomboid-like_sf"/>
</dbReference>
<dbReference type="GO" id="GO:0016020">
    <property type="term" value="C:membrane"/>
    <property type="evidence" value="ECO:0007669"/>
    <property type="project" value="UniProtKB-SubCell"/>
</dbReference>
<dbReference type="InterPro" id="IPR022764">
    <property type="entry name" value="Peptidase_S54_rhomboid_dom"/>
</dbReference>
<dbReference type="PANTHER" id="PTHR43731">
    <property type="entry name" value="RHOMBOID PROTEASE"/>
    <property type="match status" value="1"/>
</dbReference>
<evidence type="ECO:0000259" key="9">
    <source>
        <dbReference type="Pfam" id="PF01694"/>
    </source>
</evidence>
<evidence type="ECO:0000256" key="4">
    <source>
        <dbReference type="ARBA" id="ARBA00022801"/>
    </source>
</evidence>
<keyword evidence="11" id="KW-1185">Reference proteome</keyword>
<evidence type="ECO:0000256" key="5">
    <source>
        <dbReference type="ARBA" id="ARBA00022989"/>
    </source>
</evidence>
<comment type="subcellular location">
    <subcellularLocation>
        <location evidence="1">Membrane</location>
        <topology evidence="1">Multi-pass membrane protein</topology>
    </subcellularLocation>
</comment>
<keyword evidence="5 7" id="KW-1133">Transmembrane helix</keyword>
<feature type="transmembrane region" description="Helical" evidence="7">
    <location>
        <begin position="262"/>
        <end position="282"/>
    </location>
</feature>
<dbReference type="GO" id="GO:0004252">
    <property type="term" value="F:serine-type endopeptidase activity"/>
    <property type="evidence" value="ECO:0007669"/>
    <property type="project" value="InterPro"/>
</dbReference>
<dbReference type="AlphaFoldDB" id="A0A813DUY0"/>
<keyword evidence="6 7" id="KW-0472">Membrane</keyword>
<organism evidence="10 11">
    <name type="scientific">Polarella glacialis</name>
    <name type="common">Dinoflagellate</name>
    <dbReference type="NCBI Taxonomy" id="89957"/>
    <lineage>
        <taxon>Eukaryota</taxon>
        <taxon>Sar</taxon>
        <taxon>Alveolata</taxon>
        <taxon>Dinophyceae</taxon>
        <taxon>Suessiales</taxon>
        <taxon>Suessiaceae</taxon>
        <taxon>Polarella</taxon>
    </lineage>
</organism>
<evidence type="ECO:0000256" key="7">
    <source>
        <dbReference type="SAM" id="Phobius"/>
    </source>
</evidence>
<proteinExistence type="inferred from homology"/>
<dbReference type="OrthoDB" id="418595at2759"/>
<name>A0A813DUY0_POLGL</name>
<comment type="similarity">
    <text evidence="2">Belongs to the peptidase S54 family.</text>
</comment>
<feature type="non-terminal residue" evidence="10">
    <location>
        <position position="313"/>
    </location>
</feature>
<dbReference type="Gene3D" id="1.20.1540.10">
    <property type="entry name" value="Rhomboid-like"/>
    <property type="match status" value="1"/>
</dbReference>
<dbReference type="Proteomes" id="UP000654075">
    <property type="component" value="Unassembled WGS sequence"/>
</dbReference>
<evidence type="ECO:0000256" key="1">
    <source>
        <dbReference type="ARBA" id="ARBA00004141"/>
    </source>
</evidence>
<feature type="transmembrane region" description="Helical" evidence="7">
    <location>
        <begin position="226"/>
        <end position="247"/>
    </location>
</feature>
<feature type="chain" id="PRO_5032477192" description="Peptidase S54 rhomboid domain-containing protein" evidence="8">
    <location>
        <begin position="27"/>
        <end position="313"/>
    </location>
</feature>
<evidence type="ECO:0000256" key="8">
    <source>
        <dbReference type="SAM" id="SignalP"/>
    </source>
</evidence>